<evidence type="ECO:0000256" key="3">
    <source>
        <dbReference type="ARBA" id="ARBA00022946"/>
    </source>
</evidence>
<evidence type="ECO:0000256" key="2">
    <source>
        <dbReference type="ARBA" id="ARBA00022640"/>
    </source>
</evidence>
<reference evidence="6 7" key="1">
    <citation type="submission" date="2024-01" db="EMBL/GenBank/DDBJ databases">
        <title>Genome assemblies of Stephania.</title>
        <authorList>
            <person name="Yang L."/>
        </authorList>
    </citation>
    <scope>NUCLEOTIDE SEQUENCE [LARGE SCALE GENOMIC DNA]</scope>
    <source>
        <strain evidence="6">JXDWG</strain>
        <tissue evidence="6">Leaf</tissue>
    </source>
</reference>
<name>A0AAP0ELG9_9MAGN</name>
<evidence type="ECO:0000256" key="4">
    <source>
        <dbReference type="SAM" id="MobiDB-lite"/>
    </source>
</evidence>
<proteinExistence type="predicted"/>
<evidence type="ECO:0000313" key="7">
    <source>
        <dbReference type="Proteomes" id="UP001419268"/>
    </source>
</evidence>
<feature type="domain" description="Plastid lipid-associated protein/fibrillin conserved" evidence="5">
    <location>
        <begin position="147"/>
        <end position="311"/>
    </location>
</feature>
<dbReference type="Pfam" id="PF04755">
    <property type="entry name" value="PAP_fibrillin"/>
    <property type="match status" value="1"/>
</dbReference>
<keyword evidence="7" id="KW-1185">Reference proteome</keyword>
<evidence type="ECO:0000256" key="1">
    <source>
        <dbReference type="ARBA" id="ARBA00004474"/>
    </source>
</evidence>
<feature type="compositionally biased region" description="Basic residues" evidence="4">
    <location>
        <begin position="57"/>
        <end position="70"/>
    </location>
</feature>
<evidence type="ECO:0000259" key="5">
    <source>
        <dbReference type="Pfam" id="PF04755"/>
    </source>
</evidence>
<dbReference type="InterPro" id="IPR039633">
    <property type="entry name" value="PAP"/>
</dbReference>
<gene>
    <name evidence="6" type="ORF">Scep_026903</name>
</gene>
<accession>A0AAP0ELG9</accession>
<feature type="compositionally biased region" description="Basic and acidic residues" evidence="4">
    <location>
        <begin position="44"/>
        <end position="56"/>
    </location>
</feature>
<evidence type="ECO:0000313" key="6">
    <source>
        <dbReference type="EMBL" id="KAK9095434.1"/>
    </source>
</evidence>
<keyword evidence="3" id="KW-0809">Transit peptide</keyword>
<dbReference type="InterPro" id="IPR006843">
    <property type="entry name" value="PAP/fibrillin_dom"/>
</dbReference>
<dbReference type="Proteomes" id="UP001419268">
    <property type="component" value="Unassembled WGS sequence"/>
</dbReference>
<dbReference type="PANTHER" id="PTHR31906">
    <property type="entry name" value="PLASTID-LIPID-ASSOCIATED PROTEIN 4, CHLOROPLASTIC-RELATED"/>
    <property type="match status" value="1"/>
</dbReference>
<comment type="caution">
    <text evidence="6">The sequence shown here is derived from an EMBL/GenBank/DDBJ whole genome shotgun (WGS) entry which is preliminary data.</text>
</comment>
<dbReference type="GO" id="GO:0009536">
    <property type="term" value="C:plastid"/>
    <property type="evidence" value="ECO:0007669"/>
    <property type="project" value="UniProtKB-SubCell"/>
</dbReference>
<protein>
    <recommendedName>
        <fullName evidence="5">Plastid lipid-associated protein/fibrillin conserved domain-containing protein</fullName>
    </recommendedName>
</protein>
<feature type="region of interest" description="Disordered" evidence="4">
    <location>
        <begin position="35"/>
        <end position="84"/>
    </location>
</feature>
<dbReference type="AlphaFoldDB" id="A0AAP0ELG9"/>
<keyword evidence="2" id="KW-0934">Plastid</keyword>
<organism evidence="6 7">
    <name type="scientific">Stephania cephalantha</name>
    <dbReference type="NCBI Taxonomy" id="152367"/>
    <lineage>
        <taxon>Eukaryota</taxon>
        <taxon>Viridiplantae</taxon>
        <taxon>Streptophyta</taxon>
        <taxon>Embryophyta</taxon>
        <taxon>Tracheophyta</taxon>
        <taxon>Spermatophyta</taxon>
        <taxon>Magnoliopsida</taxon>
        <taxon>Ranunculales</taxon>
        <taxon>Menispermaceae</taxon>
        <taxon>Menispermoideae</taxon>
        <taxon>Cissampelideae</taxon>
        <taxon>Stephania</taxon>
    </lineage>
</organism>
<sequence length="315" mass="34970">MGCAGCPPTMRALRVTGRRGHRRFGRASTCAGCPNLRNLAPKRASHDGEGRSERRVQRSQRQRPRGRCGPRTRGDGERSASPFGEVAVTWRRQRVRDSAFSKGAISYMWHATRRGAVKHWRPMISRIAASVTTQDGVRTSPDDLVVSILSKVSGTDRGVSLGKDEHKEVAAVASRLQDYCVDKPVTCPLIFGEWDVLYCSNPTSPGGGYRSAIGRIVFKTKDMIQIVEAPDIVRNRVSFSAFGFLDGEVSLKGKLRALDDKWIQVIFEAPELKVGGLEFKYGGQSEVQLEITYVDEKIRLGKGSRGSLFVFQRRN</sequence>
<comment type="subcellular location">
    <subcellularLocation>
        <location evidence="1">Plastid</location>
    </subcellularLocation>
</comment>
<dbReference type="EMBL" id="JBBNAG010000011">
    <property type="protein sequence ID" value="KAK9095434.1"/>
    <property type="molecule type" value="Genomic_DNA"/>
</dbReference>